<dbReference type="PANTHER" id="PTHR13326:SF21">
    <property type="entry name" value="PSEUDOURIDYLATE SYNTHASE PUS7L"/>
    <property type="match status" value="1"/>
</dbReference>
<feature type="domain" description="TRUD" evidence="4">
    <location>
        <begin position="178"/>
        <end position="219"/>
    </location>
</feature>
<keyword evidence="3" id="KW-0413">Isomerase</keyword>
<dbReference type="EMBL" id="GG686971">
    <property type="protein sequence ID" value="EEQ97750.1"/>
    <property type="molecule type" value="Genomic_DNA"/>
</dbReference>
<dbReference type="GO" id="GO:0005634">
    <property type="term" value="C:nucleus"/>
    <property type="evidence" value="ECO:0007669"/>
    <property type="project" value="TreeGrafter"/>
</dbReference>
<evidence type="ECO:0000256" key="3">
    <source>
        <dbReference type="ARBA" id="ARBA00023235"/>
    </source>
</evidence>
<dbReference type="AlphaFoldDB" id="C5LZT2"/>
<dbReference type="InterPro" id="IPR001656">
    <property type="entry name" value="PsdUridine_synth_TruD"/>
</dbReference>
<evidence type="ECO:0000313" key="6">
    <source>
        <dbReference type="Proteomes" id="UP000007800"/>
    </source>
</evidence>
<name>C5LZT2_PERM5</name>
<dbReference type="PROSITE" id="PS50984">
    <property type="entry name" value="TRUD"/>
    <property type="match status" value="1"/>
</dbReference>
<organism evidence="6">
    <name type="scientific">Perkinsus marinus (strain ATCC 50983 / TXsc)</name>
    <dbReference type="NCBI Taxonomy" id="423536"/>
    <lineage>
        <taxon>Eukaryota</taxon>
        <taxon>Sar</taxon>
        <taxon>Alveolata</taxon>
        <taxon>Perkinsozoa</taxon>
        <taxon>Perkinsea</taxon>
        <taxon>Perkinsida</taxon>
        <taxon>Perkinsidae</taxon>
        <taxon>Perkinsus</taxon>
    </lineage>
</organism>
<reference evidence="5 6" key="1">
    <citation type="submission" date="2008-07" db="EMBL/GenBank/DDBJ databases">
        <authorList>
            <person name="El-Sayed N."/>
            <person name="Caler E."/>
            <person name="Inman J."/>
            <person name="Amedeo P."/>
            <person name="Hass B."/>
            <person name="Wortman J."/>
        </authorList>
    </citation>
    <scope>NUCLEOTIDE SEQUENCE [LARGE SCALE GENOMIC DNA]</scope>
    <source>
        <strain evidence="6">ATCC 50983 / TXsc</strain>
    </source>
</reference>
<gene>
    <name evidence="5" type="ORF">Pmar_PMAR004489</name>
</gene>
<proteinExistence type="inferred from homology"/>
<dbReference type="GO" id="GO:0008033">
    <property type="term" value="P:tRNA processing"/>
    <property type="evidence" value="ECO:0007669"/>
    <property type="project" value="UniProtKB-KW"/>
</dbReference>
<dbReference type="GeneID" id="9037130"/>
<dbReference type="Gene3D" id="3.30.2350.20">
    <property type="entry name" value="TruD, catalytic domain"/>
    <property type="match status" value="1"/>
</dbReference>
<evidence type="ECO:0000256" key="1">
    <source>
        <dbReference type="ARBA" id="ARBA00007953"/>
    </source>
</evidence>
<dbReference type="Pfam" id="PF01142">
    <property type="entry name" value="TruD"/>
    <property type="match status" value="1"/>
</dbReference>
<sequence length="219" mass="24954">MKRAFLRAEEVSEICCGLERFVNSAHAPRQFLSEGVRFKKYPWDFKVFEIPRCEGATFSGEWIHFTLWKKDLTTRDALADVSRKTGISMKEWCVAGWKDRKAITSQRVSVRAELEEKLKSYENGNSIRLSDLSVGEQLKAGHHDGNRFQITLRDFPFTLSSPDFDAVEALLDSIKNNGVFNYAGLQRFGAFGQAFRIGRHLIAERADLAVTVAMILTER</sequence>
<dbReference type="GO" id="GO:0009982">
    <property type="term" value="F:pseudouridine synthase activity"/>
    <property type="evidence" value="ECO:0007669"/>
    <property type="project" value="InterPro"/>
</dbReference>
<dbReference type="InParanoid" id="C5LZT2"/>
<dbReference type="GO" id="GO:0003723">
    <property type="term" value="F:RNA binding"/>
    <property type="evidence" value="ECO:0007669"/>
    <property type="project" value="InterPro"/>
</dbReference>
<keyword evidence="6" id="KW-1185">Reference proteome</keyword>
<dbReference type="InterPro" id="IPR011760">
    <property type="entry name" value="PsdUridine_synth_TruD_insert"/>
</dbReference>
<dbReference type="GO" id="GO:0001522">
    <property type="term" value="P:pseudouridine synthesis"/>
    <property type="evidence" value="ECO:0007669"/>
    <property type="project" value="InterPro"/>
</dbReference>
<evidence type="ECO:0000259" key="4">
    <source>
        <dbReference type="PROSITE" id="PS50984"/>
    </source>
</evidence>
<dbReference type="InterPro" id="IPR020103">
    <property type="entry name" value="PsdUridine_synth_cat_dom_sf"/>
</dbReference>
<keyword evidence="2" id="KW-0819">tRNA processing</keyword>
<dbReference type="Proteomes" id="UP000007800">
    <property type="component" value="Unassembled WGS sequence"/>
</dbReference>
<dbReference type="OrthoDB" id="447290at2759"/>
<dbReference type="InterPro" id="IPR042214">
    <property type="entry name" value="TruD_catalytic"/>
</dbReference>
<dbReference type="CDD" id="cd02552">
    <property type="entry name" value="PseudoU_synth_TruD_like"/>
    <property type="match status" value="1"/>
</dbReference>
<dbReference type="PANTHER" id="PTHR13326">
    <property type="entry name" value="TRNA PSEUDOURIDINE SYNTHASE D"/>
    <property type="match status" value="1"/>
</dbReference>
<dbReference type="RefSeq" id="XP_002765033.1">
    <property type="nucleotide sequence ID" value="XM_002764987.1"/>
</dbReference>
<protein>
    <submittedName>
        <fullName evidence="5">tRNA pseudouridine synthase D, putative</fullName>
    </submittedName>
</protein>
<dbReference type="SUPFAM" id="SSF55120">
    <property type="entry name" value="Pseudouridine synthase"/>
    <property type="match status" value="1"/>
</dbReference>
<evidence type="ECO:0000313" key="5">
    <source>
        <dbReference type="EMBL" id="EEQ97750.1"/>
    </source>
</evidence>
<dbReference type="PROSITE" id="PS01268">
    <property type="entry name" value="UPF0024"/>
    <property type="match status" value="1"/>
</dbReference>
<accession>C5LZT2</accession>
<evidence type="ECO:0000256" key="2">
    <source>
        <dbReference type="ARBA" id="ARBA00022694"/>
    </source>
</evidence>
<comment type="similarity">
    <text evidence="1">Belongs to the pseudouridine synthase TruD family.</text>
</comment>
<dbReference type="InterPro" id="IPR020119">
    <property type="entry name" value="PsdUridine_synth_TruD_CS"/>
</dbReference>